<accession>B0C136</accession>
<keyword evidence="3" id="KW-1185">Reference proteome</keyword>
<proteinExistence type="predicted"/>
<dbReference type="PROSITE" id="PS50846">
    <property type="entry name" value="HMA_2"/>
    <property type="match status" value="1"/>
</dbReference>
<dbReference type="InterPro" id="IPR006121">
    <property type="entry name" value="HMA_dom"/>
</dbReference>
<dbReference type="CDD" id="cd00371">
    <property type="entry name" value="HMA"/>
    <property type="match status" value="1"/>
</dbReference>
<dbReference type="OrthoDB" id="516025at2"/>
<dbReference type="InterPro" id="IPR036163">
    <property type="entry name" value="HMA_dom_sf"/>
</dbReference>
<dbReference type="KEGG" id="amr:AM1_3441"/>
<dbReference type="eggNOG" id="COG2608">
    <property type="taxonomic scope" value="Bacteria"/>
</dbReference>
<dbReference type="AlphaFoldDB" id="B0C136"/>
<dbReference type="Pfam" id="PF00403">
    <property type="entry name" value="HMA"/>
    <property type="match status" value="1"/>
</dbReference>
<dbReference type="Proteomes" id="UP000000268">
    <property type="component" value="Chromosome"/>
</dbReference>
<gene>
    <name evidence="2" type="ordered locus">AM1_3441</name>
</gene>
<evidence type="ECO:0000313" key="3">
    <source>
        <dbReference type="Proteomes" id="UP000000268"/>
    </source>
</evidence>
<dbReference type="EMBL" id="CP000828">
    <property type="protein sequence ID" value="ABW28434.1"/>
    <property type="molecule type" value="Genomic_DNA"/>
</dbReference>
<dbReference type="STRING" id="329726.AM1_3441"/>
<dbReference type="GO" id="GO:0046872">
    <property type="term" value="F:metal ion binding"/>
    <property type="evidence" value="ECO:0007669"/>
    <property type="project" value="InterPro"/>
</dbReference>
<reference evidence="2 3" key="1">
    <citation type="journal article" date="2008" name="Proc. Natl. Acad. Sci. U.S.A.">
        <title>Niche adaptation and genome expansion in the chlorophyll d-producing cyanobacterium Acaryochloris marina.</title>
        <authorList>
            <person name="Swingley W.D."/>
            <person name="Chen M."/>
            <person name="Cheung P.C."/>
            <person name="Conrad A.L."/>
            <person name="Dejesa L.C."/>
            <person name="Hao J."/>
            <person name="Honchak B.M."/>
            <person name="Karbach L.E."/>
            <person name="Kurdoglu A."/>
            <person name="Lahiri S."/>
            <person name="Mastrian S.D."/>
            <person name="Miyashita H."/>
            <person name="Page L."/>
            <person name="Ramakrishna P."/>
            <person name="Satoh S."/>
            <person name="Sattley W.M."/>
            <person name="Shimada Y."/>
            <person name="Taylor H.L."/>
            <person name="Tomo T."/>
            <person name="Tsuchiya T."/>
            <person name="Wang Z.T."/>
            <person name="Raymond J."/>
            <person name="Mimuro M."/>
            <person name="Blankenship R.E."/>
            <person name="Touchman J.W."/>
        </authorList>
    </citation>
    <scope>NUCLEOTIDE SEQUENCE [LARGE SCALE GENOMIC DNA]</scope>
    <source>
        <strain evidence="3">MBIC 11017</strain>
    </source>
</reference>
<protein>
    <submittedName>
        <fullName evidence="2">Conserved domain protein</fullName>
    </submittedName>
</protein>
<dbReference type="HOGENOM" id="CLU_134973_5_2_3"/>
<organism evidence="2 3">
    <name type="scientific">Acaryochloris marina (strain MBIC 11017)</name>
    <dbReference type="NCBI Taxonomy" id="329726"/>
    <lineage>
        <taxon>Bacteria</taxon>
        <taxon>Bacillati</taxon>
        <taxon>Cyanobacteriota</taxon>
        <taxon>Cyanophyceae</taxon>
        <taxon>Acaryochloridales</taxon>
        <taxon>Acaryochloridaceae</taxon>
        <taxon>Acaryochloris</taxon>
    </lineage>
</organism>
<evidence type="ECO:0000259" key="1">
    <source>
        <dbReference type="PROSITE" id="PS50846"/>
    </source>
</evidence>
<evidence type="ECO:0000313" key="2">
    <source>
        <dbReference type="EMBL" id="ABW28434.1"/>
    </source>
</evidence>
<name>B0C136_ACAM1</name>
<sequence length="63" mass="6792">MIQLTISDMACSACVERIEAAIVALDSQAIIETYLDQKQVQVTSQRSEADICEAILAAGYTPT</sequence>
<dbReference type="SUPFAM" id="SSF55008">
    <property type="entry name" value="HMA, heavy metal-associated domain"/>
    <property type="match status" value="1"/>
</dbReference>
<feature type="domain" description="HMA" evidence="1">
    <location>
        <begin position="1"/>
        <end position="63"/>
    </location>
</feature>
<dbReference type="RefSeq" id="WP_012163833.1">
    <property type="nucleotide sequence ID" value="NC_009925.1"/>
</dbReference>
<dbReference type="Gene3D" id="3.30.70.100">
    <property type="match status" value="1"/>
</dbReference>